<dbReference type="GO" id="GO:0071949">
    <property type="term" value="F:FAD binding"/>
    <property type="evidence" value="ECO:0007669"/>
    <property type="project" value="TreeGrafter"/>
</dbReference>
<keyword evidence="6 8" id="KW-0560">Oxidoreductase</keyword>
<dbReference type="PANTHER" id="PTHR45754:SF3">
    <property type="entry name" value="METHYLENETETRAHYDROFOLATE REDUCTASE (NADPH)"/>
    <property type="match status" value="1"/>
</dbReference>
<dbReference type="AlphaFoldDB" id="A0A5E3ZZ29"/>
<keyword evidence="10" id="KW-1185">Reference proteome</keyword>
<evidence type="ECO:0000256" key="8">
    <source>
        <dbReference type="RuleBase" id="RU003862"/>
    </source>
</evidence>
<dbReference type="GO" id="GO:0106312">
    <property type="term" value="F:methylenetetrahydrofolate reductase (NADH) activity"/>
    <property type="evidence" value="ECO:0007669"/>
    <property type="project" value="UniProtKB-EC"/>
</dbReference>
<evidence type="ECO:0000256" key="2">
    <source>
        <dbReference type="ARBA" id="ARBA00004777"/>
    </source>
</evidence>
<organism evidence="9 10">
    <name type="scientific">Lawsonella clevelandensis</name>
    <dbReference type="NCBI Taxonomy" id="1528099"/>
    <lineage>
        <taxon>Bacteria</taxon>
        <taxon>Bacillati</taxon>
        <taxon>Actinomycetota</taxon>
        <taxon>Actinomycetes</taxon>
        <taxon>Mycobacteriales</taxon>
        <taxon>Lawsonellaceae</taxon>
        <taxon>Lawsonella</taxon>
    </lineage>
</organism>
<evidence type="ECO:0000313" key="10">
    <source>
        <dbReference type="Proteomes" id="UP000324288"/>
    </source>
</evidence>
<dbReference type="EMBL" id="LR584267">
    <property type="protein sequence ID" value="VHO01621.1"/>
    <property type="molecule type" value="Genomic_DNA"/>
</dbReference>
<evidence type="ECO:0000256" key="1">
    <source>
        <dbReference type="ARBA" id="ARBA00001974"/>
    </source>
</evidence>
<dbReference type="UniPathway" id="UPA00193"/>
<comment type="pathway">
    <text evidence="2 8">One-carbon metabolism; tetrahydrofolate interconversion.</text>
</comment>
<dbReference type="Proteomes" id="UP000324288">
    <property type="component" value="Chromosome"/>
</dbReference>
<gene>
    <name evidence="9" type="primary">metF</name>
    <name evidence="9" type="ORF">LC603019_01551</name>
</gene>
<protein>
    <recommendedName>
        <fullName evidence="8">Methylenetetrahydrofolate reductase</fullName>
    </recommendedName>
</protein>
<dbReference type="InterPro" id="IPR029041">
    <property type="entry name" value="FAD-linked_oxidoreductase-like"/>
</dbReference>
<comment type="catalytic activity">
    <reaction evidence="7">
        <text>(6S)-5-methyl-5,6,7,8-tetrahydrofolate + NAD(+) = (6R)-5,10-methylene-5,6,7,8-tetrahydrofolate + NADH + H(+)</text>
        <dbReference type="Rhea" id="RHEA:19821"/>
        <dbReference type="ChEBI" id="CHEBI:15378"/>
        <dbReference type="ChEBI" id="CHEBI:15636"/>
        <dbReference type="ChEBI" id="CHEBI:18608"/>
        <dbReference type="ChEBI" id="CHEBI:57540"/>
        <dbReference type="ChEBI" id="CHEBI:57945"/>
        <dbReference type="EC" id="1.5.1.54"/>
    </reaction>
    <physiologicalReaction direction="right-to-left" evidence="7">
        <dbReference type="Rhea" id="RHEA:19823"/>
    </physiologicalReaction>
</comment>
<evidence type="ECO:0000256" key="7">
    <source>
        <dbReference type="ARBA" id="ARBA00048628"/>
    </source>
</evidence>
<evidence type="ECO:0000313" key="9">
    <source>
        <dbReference type="EMBL" id="VHO01621.1"/>
    </source>
</evidence>
<dbReference type="SUPFAM" id="SSF51730">
    <property type="entry name" value="FAD-linked oxidoreductase"/>
    <property type="match status" value="1"/>
</dbReference>
<dbReference type="CDD" id="cd00537">
    <property type="entry name" value="MTHFR"/>
    <property type="match status" value="1"/>
</dbReference>
<dbReference type="GO" id="GO:0035999">
    <property type="term" value="P:tetrahydrofolate interconversion"/>
    <property type="evidence" value="ECO:0007669"/>
    <property type="project" value="UniProtKB-UniPathway"/>
</dbReference>
<evidence type="ECO:0000256" key="4">
    <source>
        <dbReference type="ARBA" id="ARBA00022630"/>
    </source>
</evidence>
<evidence type="ECO:0000256" key="5">
    <source>
        <dbReference type="ARBA" id="ARBA00022827"/>
    </source>
</evidence>
<dbReference type="Gene3D" id="3.20.20.220">
    <property type="match status" value="1"/>
</dbReference>
<sequence length="348" mass="38355">MIWSCQFAGSSGEFVAGDEDTVPRFITMLSMLTTSASSVLDRIEESTSERIPFSVEFFPARTDEALEKLWASVRMFEQWGACFASMTYGAGGSNRDRMVDITARMRRETSLLPLAHLTAVNHSRVELEQVLQAFVDNDIHNVLALRGDPPGDPLGVWRKHPEGVEFASELVEIIREKGGVEIGVAAFPNGHFRAPTLDADTQFTLQKLRAGASFAVTQIFFEADAYLRLRDRLVEADKEIGSRPLIPSIMPITSLKSAHRMVQLSGSRLPRSVEQRLDKAAGSGPEENVQAVSDLGIQMSLEICERLIAEGVPALHFDTLNKVFPIADVLRGLGIISDAELEIAKNTR</sequence>
<dbReference type="GO" id="GO:0009086">
    <property type="term" value="P:methionine biosynthetic process"/>
    <property type="evidence" value="ECO:0007669"/>
    <property type="project" value="TreeGrafter"/>
</dbReference>
<keyword evidence="5 8" id="KW-0274">FAD</keyword>
<dbReference type="Pfam" id="PF02219">
    <property type="entry name" value="MTHFR"/>
    <property type="match status" value="1"/>
</dbReference>
<keyword evidence="4 8" id="KW-0285">Flavoprotein</keyword>
<proteinExistence type="inferred from homology"/>
<comment type="cofactor">
    <cofactor evidence="1 8">
        <name>FAD</name>
        <dbReference type="ChEBI" id="CHEBI:57692"/>
    </cofactor>
</comment>
<dbReference type="InterPro" id="IPR003171">
    <property type="entry name" value="Mehydrof_redctse-like"/>
</dbReference>
<evidence type="ECO:0000256" key="6">
    <source>
        <dbReference type="ARBA" id="ARBA00023002"/>
    </source>
</evidence>
<name>A0A5E3ZZ29_9ACTN</name>
<evidence type="ECO:0000256" key="3">
    <source>
        <dbReference type="ARBA" id="ARBA00006743"/>
    </source>
</evidence>
<reference evidence="9 10" key="1">
    <citation type="submission" date="2019-04" db="EMBL/GenBank/DDBJ databases">
        <authorList>
            <person name="Seth-Smith MB H."/>
            <person name="Seth-Smith H."/>
        </authorList>
    </citation>
    <scope>NUCLEOTIDE SEQUENCE [LARGE SCALE GENOMIC DNA]</scope>
    <source>
        <strain evidence="9">USB-603019</strain>
    </source>
</reference>
<accession>A0A5E3ZZ29</accession>
<comment type="similarity">
    <text evidence="3 8">Belongs to the methylenetetrahydrofolate reductase family.</text>
</comment>
<dbReference type="GO" id="GO:0005829">
    <property type="term" value="C:cytosol"/>
    <property type="evidence" value="ECO:0007669"/>
    <property type="project" value="TreeGrafter"/>
</dbReference>
<dbReference type="PANTHER" id="PTHR45754">
    <property type="entry name" value="METHYLENETETRAHYDROFOLATE REDUCTASE"/>
    <property type="match status" value="1"/>
</dbReference>